<dbReference type="AlphaFoldDB" id="A0A0V0IYM5"/>
<dbReference type="SUPFAM" id="SSF117892">
    <property type="entry name" value="Band 7/SPFH domain"/>
    <property type="match status" value="1"/>
</dbReference>
<dbReference type="InterPro" id="IPR027705">
    <property type="entry name" value="Flotillin_fam"/>
</dbReference>
<protein>
    <recommendedName>
        <fullName evidence="3">Flotillin-like</fullName>
    </recommendedName>
</protein>
<evidence type="ECO:0000256" key="1">
    <source>
        <dbReference type="ARBA" id="ARBA00007161"/>
    </source>
</evidence>
<comment type="subcellular location">
    <subcellularLocation>
        <location evidence="3">Cell membrane</location>
        <topology evidence="3">Lipid-anchor</topology>
    </subcellularLocation>
    <subcellularLocation>
        <location evidence="3">Membrane</location>
        <location evidence="3">Caveola</location>
    </subcellularLocation>
</comment>
<dbReference type="InterPro" id="IPR001107">
    <property type="entry name" value="Band_7"/>
</dbReference>
<accession>A0A0V0IYM5</accession>
<comment type="similarity">
    <text evidence="1 3">Belongs to the band 7/mec-2 family. Flotillin subfamily.</text>
</comment>
<dbReference type="PANTHER" id="PTHR13806">
    <property type="entry name" value="FLOTILLIN-RELATED"/>
    <property type="match status" value="1"/>
</dbReference>
<dbReference type="Gene3D" id="3.30.479.30">
    <property type="entry name" value="Band 7 domain"/>
    <property type="match status" value="1"/>
</dbReference>
<dbReference type="CDD" id="cd03399">
    <property type="entry name" value="SPFH_flotillin"/>
    <property type="match status" value="1"/>
</dbReference>
<feature type="coiled-coil region" evidence="4">
    <location>
        <begin position="319"/>
        <end position="346"/>
    </location>
</feature>
<dbReference type="PANTHER" id="PTHR13806:SF34">
    <property type="entry name" value="FLOTILLIN-LIKE"/>
    <property type="match status" value="1"/>
</dbReference>
<feature type="domain" description="Band 7" evidence="5">
    <location>
        <begin position="29"/>
        <end position="185"/>
    </location>
</feature>
<dbReference type="InterPro" id="IPR036013">
    <property type="entry name" value="Band_7/SPFH_dom_sf"/>
</dbReference>
<keyword evidence="3" id="KW-1003">Cell membrane</keyword>
<name>A0A0V0IYM5_SOLCH</name>
<keyword evidence="2 3" id="KW-0472">Membrane</keyword>
<dbReference type="Pfam" id="PF01145">
    <property type="entry name" value="Band_7"/>
    <property type="match status" value="1"/>
</dbReference>
<dbReference type="EMBL" id="GEDG01001241">
    <property type="protein sequence ID" value="JAP37145.1"/>
    <property type="molecule type" value="Transcribed_RNA"/>
</dbReference>
<evidence type="ECO:0000313" key="6">
    <source>
        <dbReference type="EMBL" id="JAP37145.1"/>
    </source>
</evidence>
<reference evidence="6" key="1">
    <citation type="submission" date="2015-12" db="EMBL/GenBank/DDBJ databases">
        <title>Gene expression during late stages of embryo sac development: a critical building block for successful pollen-pistil interactions.</title>
        <authorList>
            <person name="Liu Y."/>
            <person name="Joly V."/>
            <person name="Sabar M."/>
            <person name="Matton D.P."/>
        </authorList>
    </citation>
    <scope>NUCLEOTIDE SEQUENCE</scope>
</reference>
<evidence type="ECO:0000256" key="4">
    <source>
        <dbReference type="SAM" id="Coils"/>
    </source>
</evidence>
<keyword evidence="4" id="KW-0175">Coiled coil</keyword>
<evidence type="ECO:0000259" key="5">
    <source>
        <dbReference type="Pfam" id="PF01145"/>
    </source>
</evidence>
<dbReference type="GO" id="GO:0005901">
    <property type="term" value="C:caveola"/>
    <property type="evidence" value="ECO:0007669"/>
    <property type="project" value="UniProtKB-SubCell"/>
</dbReference>
<sequence length="490" mass="54139">MMYHVARASEFLVITGIGINELKITKKALVWPLQKCRIIDVTPVNYTFEVNAMSAEKLPFLLPAVFTIGPCVDDRERLIKYAKLLSHHERDSHDVKDLVQGVIEGETRVLAASMTMEEIFKGTKDFKKEVFDKVQLELNQFGLLIYNANIKQLVDVQGHEYFSYLGQKTQMEAANQAKIDVSEAKMKGEIGAKEREGLTRQNAAKIDAETKIISTQRDGDGKKEEVKVKTDVKIYENQREAEVAEANSVLATKKAGWSQQAKMAEIEAQKAVAIREAVLQQEVERKNALTKTESLKAQHLSKATVDYEIKVQEANSVLYKKQKEAEAELYENRKAAEAKKLAAEAQTYAIQLTADAALYAKKKEAEGLKGIAEAEGVYVRSLMSALGGNYNALRDYMMIDKGMFKDIAKFNAEAIKGLQPKISIWSNGGTNGQMVDGTSGGHAGIKELASIYQVMPPLLETVHEQTGMLPPAWIGSLSVSADPATSSQSA</sequence>
<evidence type="ECO:0000256" key="3">
    <source>
        <dbReference type="RuleBase" id="RU366054"/>
    </source>
</evidence>
<proteinExistence type="inferred from homology"/>
<organism evidence="6">
    <name type="scientific">Solanum chacoense</name>
    <name type="common">Chaco potato</name>
    <dbReference type="NCBI Taxonomy" id="4108"/>
    <lineage>
        <taxon>Eukaryota</taxon>
        <taxon>Viridiplantae</taxon>
        <taxon>Streptophyta</taxon>
        <taxon>Embryophyta</taxon>
        <taxon>Tracheophyta</taxon>
        <taxon>Spermatophyta</taxon>
        <taxon>Magnoliopsida</taxon>
        <taxon>eudicotyledons</taxon>
        <taxon>Gunneridae</taxon>
        <taxon>Pentapetalae</taxon>
        <taxon>asterids</taxon>
        <taxon>lamiids</taxon>
        <taxon>Solanales</taxon>
        <taxon>Solanaceae</taxon>
        <taxon>Solanoideae</taxon>
        <taxon>Solaneae</taxon>
        <taxon>Solanum</taxon>
    </lineage>
</organism>
<evidence type="ECO:0000256" key="2">
    <source>
        <dbReference type="ARBA" id="ARBA00023136"/>
    </source>
</evidence>